<comment type="caution">
    <text evidence="2">The sequence shown here is derived from an EMBL/GenBank/DDBJ whole genome shotgun (WGS) entry which is preliminary data.</text>
</comment>
<dbReference type="Proteomes" id="UP000610303">
    <property type="component" value="Unassembled WGS sequence"/>
</dbReference>
<protein>
    <recommendedName>
        <fullName evidence="1">VOC domain-containing protein</fullName>
    </recommendedName>
</protein>
<reference evidence="2" key="1">
    <citation type="journal article" date="2014" name="Int. J. Syst. Evol. Microbiol.">
        <title>Complete genome sequence of Corynebacterium casei LMG S-19264T (=DSM 44701T), isolated from a smear-ripened cheese.</title>
        <authorList>
            <consortium name="US DOE Joint Genome Institute (JGI-PGF)"/>
            <person name="Walter F."/>
            <person name="Albersmeier A."/>
            <person name="Kalinowski J."/>
            <person name="Ruckert C."/>
        </authorList>
    </citation>
    <scope>NUCLEOTIDE SEQUENCE</scope>
    <source>
        <strain evidence="2">JCM 3346</strain>
    </source>
</reference>
<keyword evidence="3" id="KW-1185">Reference proteome</keyword>
<accession>A0A918FEQ5</accession>
<dbReference type="EMBL" id="BMRJ01000002">
    <property type="protein sequence ID" value="GGR30941.1"/>
    <property type="molecule type" value="Genomic_DNA"/>
</dbReference>
<gene>
    <name evidence="2" type="ORF">GCM10010196_26340</name>
</gene>
<dbReference type="AlphaFoldDB" id="A0A918FEQ5"/>
<dbReference type="SUPFAM" id="SSF54593">
    <property type="entry name" value="Glyoxalase/Bleomycin resistance protein/Dihydroxybiphenyl dioxygenase"/>
    <property type="match status" value="1"/>
</dbReference>
<dbReference type="Gene3D" id="3.10.180.10">
    <property type="entry name" value="2,3-Dihydroxybiphenyl 1,2-Dioxygenase, domain 1"/>
    <property type="match status" value="1"/>
</dbReference>
<dbReference type="InterPro" id="IPR004360">
    <property type="entry name" value="Glyas_Fos-R_dOase_dom"/>
</dbReference>
<reference evidence="2" key="2">
    <citation type="submission" date="2020-09" db="EMBL/GenBank/DDBJ databases">
        <authorList>
            <person name="Sun Q."/>
            <person name="Ohkuma M."/>
        </authorList>
    </citation>
    <scope>NUCLEOTIDE SEQUENCE</scope>
    <source>
        <strain evidence="2">JCM 3346</strain>
    </source>
</reference>
<evidence type="ECO:0000313" key="3">
    <source>
        <dbReference type="Proteomes" id="UP000610303"/>
    </source>
</evidence>
<proteinExistence type="predicted"/>
<feature type="domain" description="VOC" evidence="1">
    <location>
        <begin position="6"/>
        <end position="128"/>
    </location>
</feature>
<dbReference type="InterPro" id="IPR037523">
    <property type="entry name" value="VOC_core"/>
</dbReference>
<dbReference type="Pfam" id="PF00903">
    <property type="entry name" value="Glyoxalase"/>
    <property type="match status" value="1"/>
</dbReference>
<dbReference type="PROSITE" id="PS51819">
    <property type="entry name" value="VOC"/>
    <property type="match status" value="1"/>
</dbReference>
<dbReference type="InterPro" id="IPR029068">
    <property type="entry name" value="Glyas_Bleomycin-R_OHBP_Dase"/>
</dbReference>
<name>A0A918FEQ5_AGRME</name>
<sequence length="128" mass="13321">MSPAVRATYVEIPAIDLDRAVAFYAEVFGASARRTVIDGHPAAVLDEPTDDAAALPEGALIALMTGESYEPALAGTRVYVTVDDVPATLAAALARAAVELYPATTLPDGQTVAEFTDSEGNRLAVSDR</sequence>
<organism evidence="2 3">
    <name type="scientific">Agromyces mediolanus</name>
    <name type="common">Corynebacterium mediolanum</name>
    <dbReference type="NCBI Taxonomy" id="41986"/>
    <lineage>
        <taxon>Bacteria</taxon>
        <taxon>Bacillati</taxon>
        <taxon>Actinomycetota</taxon>
        <taxon>Actinomycetes</taxon>
        <taxon>Micrococcales</taxon>
        <taxon>Microbacteriaceae</taxon>
        <taxon>Agromyces</taxon>
    </lineage>
</organism>
<evidence type="ECO:0000313" key="2">
    <source>
        <dbReference type="EMBL" id="GGR30941.1"/>
    </source>
</evidence>
<evidence type="ECO:0000259" key="1">
    <source>
        <dbReference type="PROSITE" id="PS51819"/>
    </source>
</evidence>
<dbReference type="RefSeq" id="WP_189085796.1">
    <property type="nucleotide sequence ID" value="NZ_BMRJ01000002.1"/>
</dbReference>